<evidence type="ECO:0000256" key="3">
    <source>
        <dbReference type="ARBA" id="ARBA00023015"/>
    </source>
</evidence>
<dbReference type="InterPro" id="IPR001138">
    <property type="entry name" value="Zn2Cys6_DnaBD"/>
</dbReference>
<evidence type="ECO:0000256" key="4">
    <source>
        <dbReference type="ARBA" id="ARBA00023163"/>
    </source>
</evidence>
<dbReference type="PROSITE" id="PS00463">
    <property type="entry name" value="ZN2_CY6_FUNGAL_1"/>
    <property type="match status" value="1"/>
</dbReference>
<evidence type="ECO:0000259" key="7">
    <source>
        <dbReference type="PROSITE" id="PS50048"/>
    </source>
</evidence>
<dbReference type="GO" id="GO:0008270">
    <property type="term" value="F:zinc ion binding"/>
    <property type="evidence" value="ECO:0007669"/>
    <property type="project" value="InterPro"/>
</dbReference>
<keyword evidence="2" id="KW-0862">Zinc</keyword>
<organism evidence="8 9">
    <name type="scientific">Fusarium oxysporum f. sp. lycopersici (strain 4287 / CBS 123668 / FGSC 9935 / NRRL 34936)</name>
    <name type="common">Fusarium vascular wilt of tomato</name>
    <dbReference type="NCBI Taxonomy" id="426428"/>
    <lineage>
        <taxon>Eukaryota</taxon>
        <taxon>Fungi</taxon>
        <taxon>Dikarya</taxon>
        <taxon>Ascomycota</taxon>
        <taxon>Pezizomycotina</taxon>
        <taxon>Sordariomycetes</taxon>
        <taxon>Hypocreomycetidae</taxon>
        <taxon>Hypocreales</taxon>
        <taxon>Nectriaceae</taxon>
        <taxon>Fusarium</taxon>
        <taxon>Fusarium oxysporum species complex</taxon>
    </lineage>
</organism>
<evidence type="ECO:0000256" key="1">
    <source>
        <dbReference type="ARBA" id="ARBA00022723"/>
    </source>
</evidence>
<keyword evidence="3" id="KW-0805">Transcription regulation</keyword>
<dbReference type="GeneID" id="28957357"/>
<dbReference type="SUPFAM" id="SSF57701">
    <property type="entry name" value="Zn2/Cys6 DNA-binding domain"/>
    <property type="match status" value="1"/>
</dbReference>
<dbReference type="VEuPathDB" id="FungiDB:FOXG_16497"/>
<dbReference type="PANTHER" id="PTHR47660">
    <property type="entry name" value="TRANSCRIPTION FACTOR WITH C2H2 AND ZN(2)-CYS(6) DNA BINDING DOMAIN (EUROFUNG)-RELATED-RELATED"/>
    <property type="match status" value="1"/>
</dbReference>
<keyword evidence="1" id="KW-0479">Metal-binding</keyword>
<protein>
    <recommendedName>
        <fullName evidence="7">Zn(2)-C6 fungal-type domain-containing protein</fullName>
    </recommendedName>
</protein>
<dbReference type="RefSeq" id="XP_018257091.1">
    <property type="nucleotide sequence ID" value="XM_018396517.1"/>
</dbReference>
<dbReference type="OrthoDB" id="5355161at2759"/>
<reference evidence="8" key="1">
    <citation type="submission" date="2007-04" db="EMBL/GenBank/DDBJ databases">
        <authorList>
            <consortium name="The Broad Institute Genome Sequencing Platform"/>
            <person name="Birren B."/>
            <person name="Lander E."/>
            <person name="Galagan J."/>
            <person name="Nusbaum C."/>
            <person name="Devon K."/>
            <person name="Ma L.-J."/>
            <person name="Jaffe D."/>
            <person name="Butler J."/>
            <person name="Alvarez P."/>
            <person name="Gnerre S."/>
            <person name="Grabherr M."/>
            <person name="Kleber M."/>
            <person name="Mauceli E."/>
            <person name="Brockman W."/>
            <person name="MacCallum I.A."/>
            <person name="Young S."/>
            <person name="LaButti K."/>
            <person name="DeCaprio D."/>
            <person name="Crawford M."/>
            <person name="Koehrsen M."/>
            <person name="Engels R."/>
            <person name="Montgomery P."/>
            <person name="Pearson M."/>
            <person name="Howarth C."/>
            <person name="Larson L."/>
            <person name="White J."/>
            <person name="O'Leary S."/>
            <person name="Kodira C."/>
            <person name="Zeng Q."/>
            <person name="Yandava C."/>
            <person name="Alvarado L."/>
            <person name="Kistler C."/>
            <person name="Shim W.-B."/>
            <person name="Kang S."/>
            <person name="Woloshuk C."/>
        </authorList>
    </citation>
    <scope>NUCLEOTIDE SEQUENCE</scope>
    <source>
        <strain evidence="8">4287</strain>
    </source>
</reference>
<feature type="region of interest" description="Disordered" evidence="6">
    <location>
        <begin position="51"/>
        <end position="78"/>
    </location>
</feature>
<sequence>MVPSVSPSEQKACFGCATAKRACDKQKPSCQRCDERAIRCQYPTTRRYLRSKSATNASSQHSNRVGLQGSTGQTGHLRTPASDCVADLPTLGSPITNSFTYKPWFVGLETWAIENRGVTTCRFSSGPSYGSPQLGDWTKSLWNWLRQWVDEGNNPFIHKQLYLDTGLPPCLEDAWTTLTAYFSKTALNTPLVMQIIEHRVDALLQSQPHDDASFMAVPSLQTIQHLARVQALFIYQFLQFYDGCIRQRAMADRSIPTLLQWCEHLWQSVMLDAVHNEQSLTTMDMNSSDAMAETPTSKHWKAWILSESLRRTWVVCTSTIAAYLRERDGWNECAGEIRYTACQGLWDASSSAMWLQLSSRQDPLFVRSLHVDELLLSVAPTEVDTFSTALMRLLIGRDEMESWGRR</sequence>
<accession>A0A0J9W946</accession>
<reference evidence="8" key="2">
    <citation type="journal article" date="2010" name="Nature">
        <title>Comparative genomics reveals mobile pathogenicity chromosomes in Fusarium.</title>
        <authorList>
            <person name="Ma L.J."/>
            <person name="van der Does H.C."/>
            <person name="Borkovich K.A."/>
            <person name="Coleman J.J."/>
            <person name="Daboussi M.J."/>
            <person name="Di Pietro A."/>
            <person name="Dufresne M."/>
            <person name="Freitag M."/>
            <person name="Grabherr M."/>
            <person name="Henrissat B."/>
            <person name="Houterman P.M."/>
            <person name="Kang S."/>
            <person name="Shim W.B."/>
            <person name="Woloshuk C."/>
            <person name="Xie X."/>
            <person name="Xu J.R."/>
            <person name="Antoniw J."/>
            <person name="Baker S.E."/>
            <person name="Bluhm B.H."/>
            <person name="Breakspear A."/>
            <person name="Brown D.W."/>
            <person name="Butchko R.A."/>
            <person name="Chapman S."/>
            <person name="Coulson R."/>
            <person name="Coutinho P.M."/>
            <person name="Danchin E.G."/>
            <person name="Diener A."/>
            <person name="Gale L.R."/>
            <person name="Gardiner D.M."/>
            <person name="Goff S."/>
            <person name="Hammond-Kosack K.E."/>
            <person name="Hilburn K."/>
            <person name="Hua-Van A."/>
            <person name="Jonkers W."/>
            <person name="Kazan K."/>
            <person name="Kodira C.D."/>
            <person name="Koehrsen M."/>
            <person name="Kumar L."/>
            <person name="Lee Y.H."/>
            <person name="Li L."/>
            <person name="Manners J.M."/>
            <person name="Miranda-Saavedra D."/>
            <person name="Mukherjee M."/>
            <person name="Park G."/>
            <person name="Park J."/>
            <person name="Park S.Y."/>
            <person name="Proctor R.H."/>
            <person name="Regev A."/>
            <person name="Ruiz-Roldan M.C."/>
            <person name="Sain D."/>
            <person name="Sakthikumar S."/>
            <person name="Sykes S."/>
            <person name="Schwartz D.C."/>
            <person name="Turgeon B.G."/>
            <person name="Wapinski I."/>
            <person name="Yoder O."/>
            <person name="Young S."/>
            <person name="Zeng Q."/>
            <person name="Zhou S."/>
            <person name="Galagan J."/>
            <person name="Cuomo C.A."/>
            <person name="Kistler H.C."/>
            <person name="Rep M."/>
        </authorList>
    </citation>
    <scope>NUCLEOTIDE SEQUENCE [LARGE SCALE GENOMIC DNA]</scope>
    <source>
        <strain evidence="8">4287</strain>
    </source>
</reference>
<dbReference type="Gene3D" id="4.10.240.10">
    <property type="entry name" value="Zn(2)-C6 fungal-type DNA-binding domain"/>
    <property type="match status" value="1"/>
</dbReference>
<dbReference type="GO" id="GO:0000981">
    <property type="term" value="F:DNA-binding transcription factor activity, RNA polymerase II-specific"/>
    <property type="evidence" value="ECO:0007669"/>
    <property type="project" value="InterPro"/>
</dbReference>
<proteinExistence type="predicted"/>
<dbReference type="EMBL" id="DS231730">
    <property type="protein sequence ID" value="KNB19046.1"/>
    <property type="molecule type" value="Genomic_DNA"/>
</dbReference>
<evidence type="ECO:0000313" key="9">
    <source>
        <dbReference type="Proteomes" id="UP000009097"/>
    </source>
</evidence>
<keyword evidence="4" id="KW-0804">Transcription</keyword>
<evidence type="ECO:0000313" key="8">
    <source>
        <dbReference type="EMBL" id="KNB19046.1"/>
    </source>
</evidence>
<dbReference type="InterPro" id="IPR036864">
    <property type="entry name" value="Zn2-C6_fun-type_DNA-bd_sf"/>
</dbReference>
<feature type="compositionally biased region" description="Polar residues" evidence="6">
    <location>
        <begin position="52"/>
        <end position="76"/>
    </location>
</feature>
<dbReference type="PROSITE" id="PS50048">
    <property type="entry name" value="ZN2_CY6_FUNGAL_2"/>
    <property type="match status" value="1"/>
</dbReference>
<dbReference type="CDD" id="cd00067">
    <property type="entry name" value="GAL4"/>
    <property type="match status" value="1"/>
</dbReference>
<evidence type="ECO:0000256" key="6">
    <source>
        <dbReference type="SAM" id="MobiDB-lite"/>
    </source>
</evidence>
<feature type="domain" description="Zn(2)-C6 fungal-type" evidence="7">
    <location>
        <begin position="12"/>
        <end position="42"/>
    </location>
</feature>
<dbReference type="AlphaFoldDB" id="A0A0J9W946"/>
<evidence type="ECO:0000256" key="5">
    <source>
        <dbReference type="ARBA" id="ARBA00023242"/>
    </source>
</evidence>
<evidence type="ECO:0000256" key="2">
    <source>
        <dbReference type="ARBA" id="ARBA00022833"/>
    </source>
</evidence>
<name>A0A0J9W946_FUSO4</name>
<dbReference type="Proteomes" id="UP000009097">
    <property type="component" value="Unassembled WGS sequence"/>
</dbReference>
<dbReference type="Pfam" id="PF00172">
    <property type="entry name" value="Zn_clus"/>
    <property type="match status" value="1"/>
</dbReference>
<keyword evidence="5" id="KW-0539">Nucleus</keyword>
<dbReference type="PANTHER" id="PTHR47660:SF3">
    <property type="entry name" value="FINGER DOMAIN PROTEIN, PUTATIVE (AFU_ORTHOLOGUE AFUA_4G03310)-RELATED"/>
    <property type="match status" value="1"/>
</dbReference>
<dbReference type="KEGG" id="fox:FOXG_16497"/>
<dbReference type="PRINTS" id="PR00755">
    <property type="entry name" value="AFLATOXINBRP"/>
</dbReference>
<gene>
    <name evidence="8" type="ORF">FOXG_16497</name>
</gene>